<evidence type="ECO:0000313" key="2">
    <source>
        <dbReference type="Proteomes" id="UP000075880"/>
    </source>
</evidence>
<evidence type="ECO:0000313" key="1">
    <source>
        <dbReference type="EnsemblMetazoa" id="ENSAATROPP000215"/>
    </source>
</evidence>
<organism evidence="1 2">
    <name type="scientific">Anopheles atroparvus</name>
    <name type="common">European mosquito</name>
    <dbReference type="NCBI Taxonomy" id="41427"/>
    <lineage>
        <taxon>Eukaryota</taxon>
        <taxon>Metazoa</taxon>
        <taxon>Ecdysozoa</taxon>
        <taxon>Arthropoda</taxon>
        <taxon>Hexapoda</taxon>
        <taxon>Insecta</taxon>
        <taxon>Pterygota</taxon>
        <taxon>Neoptera</taxon>
        <taxon>Endopterygota</taxon>
        <taxon>Diptera</taxon>
        <taxon>Nematocera</taxon>
        <taxon>Culicoidea</taxon>
        <taxon>Culicidae</taxon>
        <taxon>Anophelinae</taxon>
        <taxon>Anopheles</taxon>
    </lineage>
</organism>
<proteinExistence type="predicted"/>
<dbReference type="EnsemblMetazoa" id="ENSAATROPT000227">
    <property type="protein sequence ID" value="ENSAATROPP000215"/>
    <property type="gene ID" value="ENSAATROPG000183"/>
</dbReference>
<dbReference type="Proteomes" id="UP000075880">
    <property type="component" value="Unassembled WGS sequence"/>
</dbReference>
<keyword evidence="2" id="KW-1185">Reference proteome</keyword>
<dbReference type="AlphaFoldDB" id="A0AAG5CN34"/>
<sequence length="57" mass="6237">MVMRAFAGACGLSAGGHRDSDGSYSHARIPSGRNHAQICPHCDSWGWMRKYTLSQDV</sequence>
<protein>
    <submittedName>
        <fullName evidence="1">Uncharacterized protein</fullName>
    </submittedName>
</protein>
<accession>A0AAG5CN34</accession>
<reference evidence="1" key="1">
    <citation type="submission" date="2024-04" db="UniProtKB">
        <authorList>
            <consortium name="EnsemblMetazoa"/>
        </authorList>
    </citation>
    <scope>IDENTIFICATION</scope>
    <source>
        <strain evidence="1">EBRO</strain>
    </source>
</reference>
<name>A0AAG5CN34_ANOAO</name>